<evidence type="ECO:0000259" key="3">
    <source>
        <dbReference type="Pfam" id="PF17782"/>
    </source>
</evidence>
<dbReference type="Gene3D" id="1.10.10.10">
    <property type="entry name" value="Winged helix-like DNA-binding domain superfamily/Winged helix DNA-binding domain"/>
    <property type="match status" value="1"/>
</dbReference>
<dbReference type="Proteomes" id="UP000192042">
    <property type="component" value="Chromosome I"/>
</dbReference>
<sequence length="378" mass="40444">MQSANATNWSLLEPWLRLRAINGLGDATILSLLQVFPTPEVVLKAGFDELIERGCSRRLADAIKKGPSKSACRLIDTELSELRKTLYTVWTVLDPSYPARLRMIPDPPPLLYVSGALLEEDAVAVAVVGARRATAGGCLFTEELARDLAAAGVSVVSGLARGIDAAAHRGALSGGGRTIAVLGCGIDRTYPSEHARLRCQIEEQGAVVTEVPIGTAPEPHNFPRRNRIISGLSLGVVVTEAALDSGSLITAQLACEQGREVFAVPGSIKADTGRGTNALIKQGAALVECADDVVRVLTPQIDKPMRKNLQRSRFDPAGHGPLDGQERLVYEALSHEPRTVDEVAELIHEPVAIVTATLLSLELNRQARQLGGQRFVRA</sequence>
<evidence type="ECO:0000256" key="1">
    <source>
        <dbReference type="ARBA" id="ARBA00006525"/>
    </source>
</evidence>
<dbReference type="InterPro" id="IPR010994">
    <property type="entry name" value="RuvA_2-like"/>
</dbReference>
<dbReference type="Pfam" id="PF17782">
    <property type="entry name" value="WHD_DprA"/>
    <property type="match status" value="1"/>
</dbReference>
<dbReference type="OrthoDB" id="9785707at2"/>
<dbReference type="SUPFAM" id="SSF47781">
    <property type="entry name" value="RuvA domain 2-like"/>
    <property type="match status" value="1"/>
</dbReference>
<dbReference type="GO" id="GO:0009294">
    <property type="term" value="P:DNA-mediated transformation"/>
    <property type="evidence" value="ECO:0007669"/>
    <property type="project" value="InterPro"/>
</dbReference>
<dbReference type="NCBIfam" id="TIGR00732">
    <property type="entry name" value="dprA"/>
    <property type="match status" value="1"/>
</dbReference>
<dbReference type="AlphaFoldDB" id="A0A1W1I5F3"/>
<dbReference type="Pfam" id="PF02481">
    <property type="entry name" value="DNA_processg_A"/>
    <property type="match status" value="1"/>
</dbReference>
<accession>A0A1W1I5F3</accession>
<reference evidence="4 5" key="1">
    <citation type="submission" date="2017-03" db="EMBL/GenBank/DDBJ databases">
        <authorList>
            <person name="Afonso C.L."/>
            <person name="Miller P.J."/>
            <person name="Scott M.A."/>
            <person name="Spackman E."/>
            <person name="Goraichik I."/>
            <person name="Dimitrov K.M."/>
            <person name="Suarez D.L."/>
            <person name="Swayne D.E."/>
        </authorList>
    </citation>
    <scope>NUCLEOTIDE SEQUENCE [LARGE SCALE GENOMIC DNA]</scope>
    <source>
        <strain evidence="4">Genome sequencing of Nitrospira japonica strain NJ11</strain>
    </source>
</reference>
<feature type="domain" description="Smf/DprA SLOG" evidence="2">
    <location>
        <begin position="89"/>
        <end position="296"/>
    </location>
</feature>
<proteinExistence type="inferred from homology"/>
<dbReference type="InterPro" id="IPR036388">
    <property type="entry name" value="WH-like_DNA-bd_sf"/>
</dbReference>
<dbReference type="SUPFAM" id="SSF102405">
    <property type="entry name" value="MCP/YpsA-like"/>
    <property type="match status" value="1"/>
</dbReference>
<dbReference type="InterPro" id="IPR041614">
    <property type="entry name" value="DprA_WH"/>
</dbReference>
<comment type="similarity">
    <text evidence="1">Belongs to the DprA/Smf family.</text>
</comment>
<gene>
    <name evidence="4" type="primary">smf</name>
    <name evidence="4" type="ORF">NSJP_2033</name>
</gene>
<dbReference type="Gene3D" id="3.40.50.450">
    <property type="match status" value="1"/>
</dbReference>
<dbReference type="PANTHER" id="PTHR43022:SF1">
    <property type="entry name" value="PROTEIN SMF"/>
    <property type="match status" value="1"/>
</dbReference>
<dbReference type="InterPro" id="IPR057666">
    <property type="entry name" value="DrpA_SLOG"/>
</dbReference>
<dbReference type="STRING" id="1325564.NSJP_2033"/>
<evidence type="ECO:0000313" key="5">
    <source>
        <dbReference type="Proteomes" id="UP000192042"/>
    </source>
</evidence>
<organism evidence="4 5">
    <name type="scientific">Nitrospira japonica</name>
    <dbReference type="NCBI Taxonomy" id="1325564"/>
    <lineage>
        <taxon>Bacteria</taxon>
        <taxon>Pseudomonadati</taxon>
        <taxon>Nitrospirota</taxon>
        <taxon>Nitrospiria</taxon>
        <taxon>Nitrospirales</taxon>
        <taxon>Nitrospiraceae</taxon>
        <taxon>Nitrospira</taxon>
    </lineage>
</organism>
<name>A0A1W1I5F3_9BACT</name>
<dbReference type="KEGG" id="nja:NSJP_2033"/>
<dbReference type="EMBL" id="LT828648">
    <property type="protein sequence ID" value="SLM48205.1"/>
    <property type="molecule type" value="Genomic_DNA"/>
</dbReference>
<evidence type="ECO:0000259" key="2">
    <source>
        <dbReference type="Pfam" id="PF02481"/>
    </source>
</evidence>
<dbReference type="PANTHER" id="PTHR43022">
    <property type="entry name" value="PROTEIN SMF"/>
    <property type="match status" value="1"/>
</dbReference>
<dbReference type="RefSeq" id="WP_080886620.1">
    <property type="nucleotide sequence ID" value="NZ_LT828648.1"/>
</dbReference>
<feature type="domain" description="DprA winged helix" evidence="3">
    <location>
        <begin position="321"/>
        <end position="373"/>
    </location>
</feature>
<evidence type="ECO:0000313" key="4">
    <source>
        <dbReference type="EMBL" id="SLM48205.1"/>
    </source>
</evidence>
<keyword evidence="5" id="KW-1185">Reference proteome</keyword>
<protein>
    <submittedName>
        <fullName evidence="4">Uncharacterized protein</fullName>
    </submittedName>
</protein>
<dbReference type="InterPro" id="IPR003488">
    <property type="entry name" value="DprA"/>
</dbReference>